<dbReference type="AlphaFoldDB" id="A0A6A7C2J7"/>
<gene>
    <name evidence="17" type="ORF">K470DRAFT_216232</name>
</gene>
<evidence type="ECO:0000256" key="6">
    <source>
        <dbReference type="ARBA" id="ARBA00022801"/>
    </source>
</evidence>
<evidence type="ECO:0000256" key="1">
    <source>
        <dbReference type="ARBA" id="ARBA00004123"/>
    </source>
</evidence>
<comment type="subcellular location">
    <subcellularLocation>
        <location evidence="2">Cytoplasm</location>
    </subcellularLocation>
    <subcellularLocation>
        <location evidence="1">Nucleus</location>
    </subcellularLocation>
</comment>
<evidence type="ECO:0000313" key="17">
    <source>
        <dbReference type="EMBL" id="KAF2860928.1"/>
    </source>
</evidence>
<keyword evidence="6" id="KW-0378">Hydrolase</keyword>
<evidence type="ECO:0000256" key="4">
    <source>
        <dbReference type="ARBA" id="ARBA00022553"/>
    </source>
</evidence>
<dbReference type="Pfam" id="PF00076">
    <property type="entry name" value="RRM_1"/>
    <property type="match status" value="1"/>
</dbReference>
<feature type="region of interest" description="Disordered" evidence="14">
    <location>
        <begin position="450"/>
        <end position="479"/>
    </location>
</feature>
<evidence type="ECO:0000256" key="7">
    <source>
        <dbReference type="ARBA" id="ARBA00022806"/>
    </source>
</evidence>
<dbReference type="SUPFAM" id="SSF82708">
    <property type="entry name" value="R3H domain"/>
    <property type="match status" value="1"/>
</dbReference>
<dbReference type="Pfam" id="PF01424">
    <property type="entry name" value="R3H"/>
    <property type="match status" value="1"/>
</dbReference>
<keyword evidence="7" id="KW-0347">Helicase</keyword>
<feature type="compositionally biased region" description="Polar residues" evidence="14">
    <location>
        <begin position="529"/>
        <end position="540"/>
    </location>
</feature>
<proteinExistence type="predicted"/>
<dbReference type="EMBL" id="MU005977">
    <property type="protein sequence ID" value="KAF2860928.1"/>
    <property type="molecule type" value="Genomic_DNA"/>
</dbReference>
<dbReference type="GO" id="GO:0071014">
    <property type="term" value="C:post-mRNA release spliceosomal complex"/>
    <property type="evidence" value="ECO:0007669"/>
    <property type="project" value="UniProtKB-ARBA"/>
</dbReference>
<dbReference type="GO" id="GO:0005524">
    <property type="term" value="F:ATP binding"/>
    <property type="evidence" value="ECO:0007669"/>
    <property type="project" value="UniProtKB-KW"/>
</dbReference>
<evidence type="ECO:0000313" key="18">
    <source>
        <dbReference type="Proteomes" id="UP000799421"/>
    </source>
</evidence>
<dbReference type="Proteomes" id="UP000799421">
    <property type="component" value="Unassembled WGS sequence"/>
</dbReference>
<feature type="region of interest" description="Disordered" evidence="14">
    <location>
        <begin position="260"/>
        <end position="280"/>
    </location>
</feature>
<organism evidence="17 18">
    <name type="scientific">Piedraia hortae CBS 480.64</name>
    <dbReference type="NCBI Taxonomy" id="1314780"/>
    <lineage>
        <taxon>Eukaryota</taxon>
        <taxon>Fungi</taxon>
        <taxon>Dikarya</taxon>
        <taxon>Ascomycota</taxon>
        <taxon>Pezizomycotina</taxon>
        <taxon>Dothideomycetes</taxon>
        <taxon>Dothideomycetidae</taxon>
        <taxon>Capnodiales</taxon>
        <taxon>Piedraiaceae</taxon>
        <taxon>Piedraia</taxon>
    </lineage>
</organism>
<keyword evidence="4" id="KW-0597">Phosphoprotein</keyword>
<keyword evidence="10" id="KW-0539">Nucleus</keyword>
<dbReference type="PROSITE" id="PS50102">
    <property type="entry name" value="RRM"/>
    <property type="match status" value="1"/>
</dbReference>
<evidence type="ECO:0000256" key="8">
    <source>
        <dbReference type="ARBA" id="ARBA00022840"/>
    </source>
</evidence>
<dbReference type="InterPro" id="IPR034186">
    <property type="entry name" value="PIN4-like_RRM"/>
</dbReference>
<feature type="compositionally biased region" description="Polar residues" evidence="14">
    <location>
        <begin position="570"/>
        <end position="585"/>
    </location>
</feature>
<evidence type="ECO:0000256" key="14">
    <source>
        <dbReference type="SAM" id="MobiDB-lite"/>
    </source>
</evidence>
<sequence>MNHTNSFDVYYDNTANRSPPSRNQTSRQQSVPTLDTVYADFEPLRHNGYATIRGPMNGYHSPAADINNPWNTSTFGHGGLAGLGMSGPPMRKVTAPARPSLPQAWMEMNAGHGNAFMTAMGNTSMSNPNIRSDVGPPSDMEDELILTAIVIKNIPFAVKKEQLVAIMTDLGLPLPYAFNYHFDHGVFRGLAFANFTNPDETSAVIDALNHFELNGRKLRVEYKKMLPAAERERIEREKRERRGQLEEQHRPIMATTIHQQPSLSTMNSRLSGPSPSPVSARNLHTRAGWSSAMGGDQNHDVDLNDPTCLAFYSKLLLFKEDPAREFLTFPCTLQPPERRIVHVLAHHMGLGHTSKGDADRRSVHVFKETTRSRISPPLQHLANMQHEQKRTINRAATTDFSDMRGGADQGYASGARQLSTSYLGGHGTPDMLNASASGLRTAKSYADLRSFTPSPAQSSASFPAAFSNPMGRLPEGSETGLISGLGNLALGGTSPGGLRGLGSLERENPGPIGSNRSLSNNHDDRNHTRSGASIPPSSNLERLARGPLPERSAGYSRPRVNGHVPRSSDELSQQSSNAPEITIGQ</sequence>
<dbReference type="FunFam" id="3.30.70.330:FF:000183">
    <property type="entry name" value="R3H domain containing protein"/>
    <property type="match status" value="1"/>
</dbReference>
<evidence type="ECO:0000256" key="13">
    <source>
        <dbReference type="PROSITE-ProRule" id="PRU00176"/>
    </source>
</evidence>
<dbReference type="Gene3D" id="3.30.70.330">
    <property type="match status" value="1"/>
</dbReference>
<dbReference type="GO" id="GO:0003677">
    <property type="term" value="F:DNA binding"/>
    <property type="evidence" value="ECO:0007669"/>
    <property type="project" value="UniProtKB-ARBA"/>
</dbReference>
<evidence type="ECO:0000256" key="3">
    <source>
        <dbReference type="ARBA" id="ARBA00022490"/>
    </source>
</evidence>
<dbReference type="CDD" id="cd12253">
    <property type="entry name" value="RRM_PIN4_like"/>
    <property type="match status" value="1"/>
</dbReference>
<evidence type="ECO:0000256" key="10">
    <source>
        <dbReference type="ARBA" id="ARBA00023242"/>
    </source>
</evidence>
<evidence type="ECO:0000256" key="5">
    <source>
        <dbReference type="ARBA" id="ARBA00022741"/>
    </source>
</evidence>
<dbReference type="GO" id="GO:0004386">
    <property type="term" value="F:helicase activity"/>
    <property type="evidence" value="ECO:0007669"/>
    <property type="project" value="UniProtKB-KW"/>
</dbReference>
<feature type="domain" description="RRM" evidence="15">
    <location>
        <begin position="147"/>
        <end position="225"/>
    </location>
</feature>
<dbReference type="CDD" id="cd02639">
    <property type="entry name" value="R3H_RRM"/>
    <property type="match status" value="1"/>
</dbReference>
<keyword evidence="3" id="KW-0963">Cytoplasm</keyword>
<comment type="subunit">
    <text evidence="12">Interacts with csx1.</text>
</comment>
<keyword evidence="9 13" id="KW-0694">RNA-binding</keyword>
<evidence type="ECO:0008006" key="19">
    <source>
        <dbReference type="Google" id="ProtNLM"/>
    </source>
</evidence>
<dbReference type="FunFam" id="3.30.1370.50:FF:000002">
    <property type="entry name" value="Immunoglobulin mu DNA-binding protein 2"/>
    <property type="match status" value="1"/>
</dbReference>
<feature type="domain" description="R3H" evidence="16">
    <location>
        <begin position="305"/>
        <end position="369"/>
    </location>
</feature>
<protein>
    <recommendedName>
        <fullName evidence="19">R3H domain protein</fullName>
    </recommendedName>
</protein>
<evidence type="ECO:0000256" key="2">
    <source>
        <dbReference type="ARBA" id="ARBA00004496"/>
    </source>
</evidence>
<dbReference type="InterPro" id="IPR012677">
    <property type="entry name" value="Nucleotide-bd_a/b_plait_sf"/>
</dbReference>
<dbReference type="PROSITE" id="PS51061">
    <property type="entry name" value="R3H"/>
    <property type="match status" value="1"/>
</dbReference>
<evidence type="ECO:0000256" key="12">
    <source>
        <dbReference type="ARBA" id="ARBA00062407"/>
    </source>
</evidence>
<dbReference type="InterPro" id="IPR035979">
    <property type="entry name" value="RBD_domain_sf"/>
</dbReference>
<feature type="region of interest" description="Disordered" evidence="14">
    <location>
        <begin position="497"/>
        <end position="585"/>
    </location>
</feature>
<dbReference type="InterPro" id="IPR000504">
    <property type="entry name" value="RRM_dom"/>
</dbReference>
<dbReference type="Gene3D" id="3.30.1370.50">
    <property type="entry name" value="R3H-like domain"/>
    <property type="match status" value="1"/>
</dbReference>
<evidence type="ECO:0000256" key="11">
    <source>
        <dbReference type="ARBA" id="ARBA00055199"/>
    </source>
</evidence>
<dbReference type="GO" id="GO:0016787">
    <property type="term" value="F:hydrolase activity"/>
    <property type="evidence" value="ECO:0007669"/>
    <property type="project" value="UniProtKB-KW"/>
</dbReference>
<accession>A0A6A7C2J7</accession>
<evidence type="ECO:0000259" key="15">
    <source>
        <dbReference type="PROSITE" id="PS50102"/>
    </source>
</evidence>
<dbReference type="OrthoDB" id="434258at2759"/>
<keyword evidence="5" id="KW-0547">Nucleotide-binding</keyword>
<feature type="region of interest" description="Disordered" evidence="14">
    <location>
        <begin position="1"/>
        <end position="32"/>
    </location>
</feature>
<feature type="compositionally biased region" description="Polar residues" evidence="14">
    <location>
        <begin position="260"/>
        <end position="279"/>
    </location>
</feature>
<dbReference type="InterPro" id="IPR001374">
    <property type="entry name" value="R3H_dom"/>
</dbReference>
<dbReference type="InterPro" id="IPR034069">
    <property type="entry name" value="R3H_Cip2"/>
</dbReference>
<name>A0A6A7C2J7_9PEZI</name>
<dbReference type="GO" id="GO:0005737">
    <property type="term" value="C:cytoplasm"/>
    <property type="evidence" value="ECO:0007669"/>
    <property type="project" value="UniProtKB-SubCell"/>
</dbReference>
<evidence type="ECO:0000256" key="9">
    <source>
        <dbReference type="ARBA" id="ARBA00022884"/>
    </source>
</evidence>
<reference evidence="17" key="1">
    <citation type="journal article" date="2020" name="Stud. Mycol.">
        <title>101 Dothideomycetes genomes: a test case for predicting lifestyles and emergence of pathogens.</title>
        <authorList>
            <person name="Haridas S."/>
            <person name="Albert R."/>
            <person name="Binder M."/>
            <person name="Bloem J."/>
            <person name="Labutti K."/>
            <person name="Salamov A."/>
            <person name="Andreopoulos B."/>
            <person name="Baker S."/>
            <person name="Barry K."/>
            <person name="Bills G."/>
            <person name="Bluhm B."/>
            <person name="Cannon C."/>
            <person name="Castanera R."/>
            <person name="Culley D."/>
            <person name="Daum C."/>
            <person name="Ezra D."/>
            <person name="Gonzalez J."/>
            <person name="Henrissat B."/>
            <person name="Kuo A."/>
            <person name="Liang C."/>
            <person name="Lipzen A."/>
            <person name="Lutzoni F."/>
            <person name="Magnuson J."/>
            <person name="Mondo S."/>
            <person name="Nolan M."/>
            <person name="Ohm R."/>
            <person name="Pangilinan J."/>
            <person name="Park H.-J."/>
            <person name="Ramirez L."/>
            <person name="Alfaro M."/>
            <person name="Sun H."/>
            <person name="Tritt A."/>
            <person name="Yoshinaga Y."/>
            <person name="Zwiers L.-H."/>
            <person name="Turgeon B."/>
            <person name="Goodwin S."/>
            <person name="Spatafora J."/>
            <person name="Crous P."/>
            <person name="Grigoriev I."/>
        </authorList>
    </citation>
    <scope>NUCLEOTIDE SEQUENCE</scope>
    <source>
        <strain evidence="17">CBS 480.64</strain>
    </source>
</reference>
<evidence type="ECO:0000259" key="16">
    <source>
        <dbReference type="PROSITE" id="PS51061"/>
    </source>
</evidence>
<comment type="function">
    <text evidence="11">Regulates global gene expression after oxidative stress. Interacts and stabilizes mRNAs and may regulate their transition between different cytoplasmic components after oxidative stress.</text>
</comment>
<feature type="compositionally biased region" description="Low complexity" evidence="14">
    <location>
        <begin position="450"/>
        <end position="467"/>
    </location>
</feature>
<keyword evidence="18" id="KW-1185">Reference proteome</keyword>
<dbReference type="InterPro" id="IPR036867">
    <property type="entry name" value="R3H_dom_sf"/>
</dbReference>
<dbReference type="SMART" id="SM00360">
    <property type="entry name" value="RRM"/>
    <property type="match status" value="1"/>
</dbReference>
<keyword evidence="8" id="KW-0067">ATP-binding</keyword>
<dbReference type="SUPFAM" id="SSF54928">
    <property type="entry name" value="RNA-binding domain, RBD"/>
    <property type="match status" value="1"/>
</dbReference>
<dbReference type="GO" id="GO:0003723">
    <property type="term" value="F:RNA binding"/>
    <property type="evidence" value="ECO:0007669"/>
    <property type="project" value="UniProtKB-UniRule"/>
</dbReference>